<protein>
    <recommendedName>
        <fullName evidence="12">ATP synthase complex subunit 8</fullName>
    </recommendedName>
</protein>
<accession>M4JCH5</accession>
<dbReference type="Pfam" id="PF00895">
    <property type="entry name" value="ATP-synt_8"/>
    <property type="match status" value="1"/>
</dbReference>
<evidence type="ECO:0000256" key="11">
    <source>
        <dbReference type="ARBA" id="ARBA00023136"/>
    </source>
</evidence>
<dbReference type="GO" id="GO:0045259">
    <property type="term" value="C:proton-transporting ATP synthase complex"/>
    <property type="evidence" value="ECO:0007669"/>
    <property type="project" value="UniProtKB-KW"/>
</dbReference>
<evidence type="ECO:0000256" key="2">
    <source>
        <dbReference type="ARBA" id="ARBA00008892"/>
    </source>
</evidence>
<keyword evidence="7 12" id="KW-0375">Hydrogen ion transport</keyword>
<keyword evidence="8 13" id="KW-1133">Transmembrane helix</keyword>
<geneLocation type="mitochondrion" evidence="14"/>
<keyword evidence="9 12" id="KW-0406">Ion transport</keyword>
<keyword evidence="10 12" id="KW-0496">Mitochondrion</keyword>
<evidence type="ECO:0000256" key="7">
    <source>
        <dbReference type="ARBA" id="ARBA00022781"/>
    </source>
</evidence>
<sequence length="55" mass="6925">MYIPQMYPMMWFTLFIMFTLSMVMLNQMNFFMFNQEKIKSLKQKTNSLKNKTWLW</sequence>
<gene>
    <name evidence="14" type="primary">atp8</name>
</gene>
<evidence type="ECO:0000256" key="9">
    <source>
        <dbReference type="ARBA" id="ARBA00023065"/>
    </source>
</evidence>
<keyword evidence="4 12" id="KW-0813">Transport</keyword>
<dbReference type="GO" id="GO:0015986">
    <property type="term" value="P:proton motive force-driven ATP synthesis"/>
    <property type="evidence" value="ECO:0007669"/>
    <property type="project" value="InterPro"/>
</dbReference>
<comment type="similarity">
    <text evidence="2 12">Belongs to the ATPase protein 8 family.</text>
</comment>
<dbReference type="InterPro" id="IPR001421">
    <property type="entry name" value="ATP8_metazoa"/>
</dbReference>
<keyword evidence="11 13" id="KW-0472">Membrane</keyword>
<evidence type="ECO:0000256" key="12">
    <source>
        <dbReference type="RuleBase" id="RU003661"/>
    </source>
</evidence>
<keyword evidence="6 12" id="KW-0812">Transmembrane</keyword>
<comment type="subunit">
    <text evidence="3">F-type ATPases have 2 components, CF(1) - the catalytic core - and CF(0) - the membrane proton channel.</text>
</comment>
<keyword evidence="5 12" id="KW-0138">CF(0)</keyword>
<evidence type="ECO:0000256" key="6">
    <source>
        <dbReference type="ARBA" id="ARBA00022692"/>
    </source>
</evidence>
<evidence type="ECO:0000256" key="8">
    <source>
        <dbReference type="ARBA" id="ARBA00022989"/>
    </source>
</evidence>
<feature type="transmembrane region" description="Helical" evidence="13">
    <location>
        <begin position="6"/>
        <end position="25"/>
    </location>
</feature>
<evidence type="ECO:0000256" key="13">
    <source>
        <dbReference type="SAM" id="Phobius"/>
    </source>
</evidence>
<proteinExistence type="inferred from homology"/>
<organism evidence="14">
    <name type="scientific">Trigonopteryx hopei</name>
    <dbReference type="NCBI Taxonomy" id="62799"/>
    <lineage>
        <taxon>Eukaryota</taxon>
        <taxon>Metazoa</taxon>
        <taxon>Ecdysozoa</taxon>
        <taxon>Arthropoda</taxon>
        <taxon>Hexapoda</taxon>
        <taxon>Insecta</taxon>
        <taxon>Pterygota</taxon>
        <taxon>Neoptera</taxon>
        <taxon>Polyneoptera</taxon>
        <taxon>Orthoptera</taxon>
        <taxon>Caelifera</taxon>
        <taxon>Acrididea</taxon>
        <taxon>Acridomorpha</taxon>
        <taxon>Trigonopterygoidea</taxon>
        <taxon>Trigonopterygidae</taxon>
        <taxon>Trigonopteryx</taxon>
    </lineage>
</organism>
<evidence type="ECO:0000256" key="1">
    <source>
        <dbReference type="ARBA" id="ARBA00004304"/>
    </source>
</evidence>
<dbReference type="GO" id="GO:0031966">
    <property type="term" value="C:mitochondrial membrane"/>
    <property type="evidence" value="ECO:0007669"/>
    <property type="project" value="UniProtKB-SubCell"/>
</dbReference>
<evidence type="ECO:0000313" key="14">
    <source>
        <dbReference type="EMBL" id="AGC22299.1"/>
    </source>
</evidence>
<comment type="subcellular location">
    <subcellularLocation>
        <location evidence="1 12">Mitochondrion membrane</location>
        <topology evidence="1 12">Single-pass membrane protein</topology>
    </subcellularLocation>
</comment>
<dbReference type="EMBL" id="JX913767">
    <property type="protein sequence ID" value="AGC22299.1"/>
    <property type="molecule type" value="Genomic_DNA"/>
</dbReference>
<evidence type="ECO:0000256" key="10">
    <source>
        <dbReference type="ARBA" id="ARBA00023128"/>
    </source>
</evidence>
<dbReference type="GO" id="GO:0015078">
    <property type="term" value="F:proton transmembrane transporter activity"/>
    <property type="evidence" value="ECO:0007669"/>
    <property type="project" value="InterPro"/>
</dbReference>
<evidence type="ECO:0000256" key="4">
    <source>
        <dbReference type="ARBA" id="ARBA00022448"/>
    </source>
</evidence>
<evidence type="ECO:0000256" key="3">
    <source>
        <dbReference type="ARBA" id="ARBA00011291"/>
    </source>
</evidence>
<evidence type="ECO:0000256" key="5">
    <source>
        <dbReference type="ARBA" id="ARBA00022547"/>
    </source>
</evidence>
<reference evidence="14" key="1">
    <citation type="journal article" date="2013" name="Mol. Phylogenet. Evol.">
        <title>Searching for the optimal data partitioning strategy in mitochondrial phylogenomics: A phylogeny of Acridoidea (Insecta: Orthoptera: Caelifera) as a case study.</title>
        <authorList>
            <person name="Leavitt J.R."/>
            <person name="Hiatt K.D."/>
            <person name="Whiting M.F."/>
            <person name="Song H."/>
        </authorList>
    </citation>
    <scope>NUCLEOTIDE SEQUENCE</scope>
</reference>
<name>M4JCH5_9ORTH</name>
<dbReference type="AlphaFoldDB" id="M4JCH5"/>